<dbReference type="AlphaFoldDB" id="A0A369VZ23"/>
<evidence type="ECO:0000259" key="2">
    <source>
        <dbReference type="Pfam" id="PF25917"/>
    </source>
</evidence>
<gene>
    <name evidence="3" type="ORF">DVH29_15640</name>
</gene>
<comment type="caution">
    <text evidence="3">The sequence shown here is derived from an EMBL/GenBank/DDBJ whole genome shotgun (WGS) entry which is preliminary data.</text>
</comment>
<evidence type="ECO:0000313" key="4">
    <source>
        <dbReference type="Proteomes" id="UP000253759"/>
    </source>
</evidence>
<dbReference type="Gene3D" id="2.40.50.100">
    <property type="match status" value="1"/>
</dbReference>
<dbReference type="OrthoDB" id="9810980at2"/>
<dbReference type="RefSeq" id="WP_114647118.1">
    <property type="nucleotide sequence ID" value="NZ_QQNH01000045.1"/>
</dbReference>
<accession>A0A369VZ23</accession>
<keyword evidence="1" id="KW-1133">Transmembrane helix</keyword>
<name>A0A369VZ23_9HYPH</name>
<organism evidence="3 4">
    <name type="scientific">Pelagibacterium lacus</name>
    <dbReference type="NCBI Taxonomy" id="2282655"/>
    <lineage>
        <taxon>Bacteria</taxon>
        <taxon>Pseudomonadati</taxon>
        <taxon>Pseudomonadota</taxon>
        <taxon>Alphaproteobacteria</taxon>
        <taxon>Hyphomicrobiales</taxon>
        <taxon>Devosiaceae</taxon>
        <taxon>Pelagibacterium</taxon>
    </lineage>
</organism>
<dbReference type="InterPro" id="IPR058625">
    <property type="entry name" value="MdtA-like_BSH"/>
</dbReference>
<keyword evidence="4" id="KW-1185">Reference proteome</keyword>
<reference evidence="4" key="1">
    <citation type="submission" date="2018-07" db="EMBL/GenBank/DDBJ databases">
        <authorList>
            <person name="Liu B.-T."/>
            <person name="Du Z."/>
        </authorList>
    </citation>
    <scope>NUCLEOTIDE SEQUENCE [LARGE SCALE GENOMIC DNA]</scope>
    <source>
        <strain evidence="4">XYN52</strain>
    </source>
</reference>
<feature type="domain" description="Multidrug resistance protein MdtA-like barrel-sandwich hybrid" evidence="2">
    <location>
        <begin position="75"/>
        <end position="291"/>
    </location>
</feature>
<feature type="transmembrane region" description="Helical" evidence="1">
    <location>
        <begin position="30"/>
        <end position="52"/>
    </location>
</feature>
<evidence type="ECO:0000313" key="3">
    <source>
        <dbReference type="EMBL" id="RDE07646.1"/>
    </source>
</evidence>
<dbReference type="EMBL" id="QQNH01000045">
    <property type="protein sequence ID" value="RDE07646.1"/>
    <property type="molecule type" value="Genomic_DNA"/>
</dbReference>
<dbReference type="PANTHER" id="PTHR30386:SF28">
    <property type="entry name" value="EXPORTED PROTEIN"/>
    <property type="match status" value="1"/>
</dbReference>
<protein>
    <submittedName>
        <fullName evidence="3">HlyD family efflux transporter periplasmic adaptor subunit</fullName>
    </submittedName>
</protein>
<keyword evidence="1" id="KW-0812">Transmembrane</keyword>
<sequence>MSLFRPESLEAKRHAWLGRPIVLSSLSTRVFAWFSILFVIAAILFVSLGSYTRRVEVAGIVMPVAGITRMTAPQGGWVIDIAVADGDEVRRGDVLYRIGVDITTALGNTQDAISDILNAKRDELQAALERQSALDAAEKQRLEQQIETLEYQLPQIEEQIALSVDFTEQLRAFADRQLDLLDKGISVSGEVEGRLQAYHAERTRLPLLEREKAELAGELSQLRTQLANFDLASADRIGQLHQQVLDVEQQISEGEARRQITITAPREGVVTAISTLAGQTVTAGSPLLTIVPTEQPLVAQLIVPSSAIGFLREGGDVLLRYQAFPYQKFGQYRAEIAEISRATLRPEEVAQIGGMGMGDAGFYRVVAQPELAFVNAYGHQEPLQAGMEVSAHLLVDTRPLYQWILEPLYGLRGGVATAAEL</sequence>
<dbReference type="Proteomes" id="UP000253759">
    <property type="component" value="Unassembled WGS sequence"/>
</dbReference>
<dbReference type="Pfam" id="PF25917">
    <property type="entry name" value="BSH_RND"/>
    <property type="match status" value="1"/>
</dbReference>
<dbReference type="PRINTS" id="PR01490">
    <property type="entry name" value="RTXTOXIND"/>
</dbReference>
<evidence type="ECO:0000256" key="1">
    <source>
        <dbReference type="SAM" id="Phobius"/>
    </source>
</evidence>
<dbReference type="InterPro" id="IPR050739">
    <property type="entry name" value="MFP"/>
</dbReference>
<dbReference type="PANTHER" id="PTHR30386">
    <property type="entry name" value="MEMBRANE FUSION SUBUNIT OF EMRAB-TOLC MULTIDRUG EFFLUX PUMP"/>
    <property type="match status" value="1"/>
</dbReference>
<proteinExistence type="predicted"/>
<keyword evidence="1" id="KW-0472">Membrane</keyword>